<gene>
    <name evidence="4" type="ORF">BP5553_10048</name>
</gene>
<evidence type="ECO:0000256" key="1">
    <source>
        <dbReference type="PROSITE-ProRule" id="PRU00042"/>
    </source>
</evidence>
<comment type="caution">
    <text evidence="4">The sequence shown here is derived from an EMBL/GenBank/DDBJ whole genome shotgun (WGS) entry which is preliminary data.</text>
</comment>
<feature type="region of interest" description="Disordered" evidence="2">
    <location>
        <begin position="617"/>
        <end position="641"/>
    </location>
</feature>
<organism evidence="4 5">
    <name type="scientific">Venustampulla echinocandica</name>
    <dbReference type="NCBI Taxonomy" id="2656787"/>
    <lineage>
        <taxon>Eukaryota</taxon>
        <taxon>Fungi</taxon>
        <taxon>Dikarya</taxon>
        <taxon>Ascomycota</taxon>
        <taxon>Pezizomycotina</taxon>
        <taxon>Leotiomycetes</taxon>
        <taxon>Helotiales</taxon>
        <taxon>Pleuroascaceae</taxon>
        <taxon>Venustampulla</taxon>
    </lineage>
</organism>
<dbReference type="RefSeq" id="XP_031865079.1">
    <property type="nucleotide sequence ID" value="XM_032018671.1"/>
</dbReference>
<dbReference type="Pfam" id="PF11917">
    <property type="entry name" value="DUF3435"/>
    <property type="match status" value="1"/>
</dbReference>
<dbReference type="PANTHER" id="PTHR37535">
    <property type="entry name" value="FLUG DOMAIN PROTEIN"/>
    <property type="match status" value="1"/>
</dbReference>
<evidence type="ECO:0000259" key="3">
    <source>
        <dbReference type="PROSITE" id="PS50157"/>
    </source>
</evidence>
<keyword evidence="1" id="KW-0862">Zinc</keyword>
<dbReference type="PANTHER" id="PTHR37535:SF3">
    <property type="entry name" value="FLUG DOMAIN-CONTAINING PROTEIN"/>
    <property type="match status" value="1"/>
</dbReference>
<proteinExistence type="predicted"/>
<evidence type="ECO:0000256" key="2">
    <source>
        <dbReference type="SAM" id="MobiDB-lite"/>
    </source>
</evidence>
<dbReference type="InterPro" id="IPR013087">
    <property type="entry name" value="Znf_C2H2_type"/>
</dbReference>
<dbReference type="GeneID" id="43602897"/>
<dbReference type="EMBL" id="NPIC01000014">
    <property type="protein sequence ID" value="RDL30703.1"/>
    <property type="molecule type" value="Genomic_DNA"/>
</dbReference>
<dbReference type="Proteomes" id="UP000254866">
    <property type="component" value="Unassembled WGS sequence"/>
</dbReference>
<dbReference type="AlphaFoldDB" id="A0A370TA64"/>
<dbReference type="PROSITE" id="PS50157">
    <property type="entry name" value="ZINC_FINGER_C2H2_2"/>
    <property type="match status" value="1"/>
</dbReference>
<evidence type="ECO:0000313" key="5">
    <source>
        <dbReference type="Proteomes" id="UP000254866"/>
    </source>
</evidence>
<keyword evidence="1" id="KW-0479">Metal-binding</keyword>
<dbReference type="OrthoDB" id="3524732at2759"/>
<accession>A0A370TA64</accession>
<name>A0A370TA64_9HELO</name>
<keyword evidence="5" id="KW-1185">Reference proteome</keyword>
<dbReference type="GO" id="GO:0008270">
    <property type="term" value="F:zinc ion binding"/>
    <property type="evidence" value="ECO:0007669"/>
    <property type="project" value="UniProtKB-KW"/>
</dbReference>
<feature type="compositionally biased region" description="Polar residues" evidence="2">
    <location>
        <begin position="632"/>
        <end position="641"/>
    </location>
</feature>
<reference evidence="4 5" key="1">
    <citation type="journal article" date="2018" name="IMA Fungus">
        <title>IMA Genome-F 9: Draft genome sequence of Annulohypoxylon stygium, Aspergillus mulundensis, Berkeleyomyces basicola (syn. Thielaviopsis basicola), Ceratocystis smalleyi, two Cercospora beticola strains, Coleophoma cylindrospora, Fusarium fracticaudum, Phialophora cf. hyalina, and Morchella septimelata.</title>
        <authorList>
            <person name="Wingfield B.D."/>
            <person name="Bills G.F."/>
            <person name="Dong Y."/>
            <person name="Huang W."/>
            <person name="Nel W.J."/>
            <person name="Swalarsk-Parry B.S."/>
            <person name="Vaghefi N."/>
            <person name="Wilken P.M."/>
            <person name="An Z."/>
            <person name="de Beer Z.W."/>
            <person name="De Vos L."/>
            <person name="Chen L."/>
            <person name="Duong T.A."/>
            <person name="Gao Y."/>
            <person name="Hammerbacher A."/>
            <person name="Kikkert J.R."/>
            <person name="Li Y."/>
            <person name="Li H."/>
            <person name="Li K."/>
            <person name="Li Q."/>
            <person name="Liu X."/>
            <person name="Ma X."/>
            <person name="Naidoo K."/>
            <person name="Pethybridge S.J."/>
            <person name="Sun J."/>
            <person name="Steenkamp E.T."/>
            <person name="van der Nest M.A."/>
            <person name="van Wyk S."/>
            <person name="Wingfield M.J."/>
            <person name="Xiong C."/>
            <person name="Yue Q."/>
            <person name="Zhang X."/>
        </authorList>
    </citation>
    <scope>NUCLEOTIDE SEQUENCE [LARGE SCALE GENOMIC DNA]</scope>
    <source>
        <strain evidence="4 5">BP 5553</strain>
    </source>
</reference>
<dbReference type="InterPro" id="IPR021842">
    <property type="entry name" value="DUF3435"/>
</dbReference>
<protein>
    <recommendedName>
        <fullName evidence="3">C2H2-type domain-containing protein</fullName>
    </recommendedName>
</protein>
<evidence type="ECO:0000313" key="4">
    <source>
        <dbReference type="EMBL" id="RDL30703.1"/>
    </source>
</evidence>
<keyword evidence="1" id="KW-0863">Zinc-finger</keyword>
<sequence>MPAAGYRFPDKAPAAMSRRLEKLKRVEEAKAPEDRLVNRDWDDEVQKKIGILNAVRQRNSKRHFIELATSAQVNICKTVEEAEAFFTKGGPKFTCKILKMFTEAFALSSNGLITDVPTVRSIQYLLFGLYAVCKNSGNPIDRDVKRNVLMWIQSDLAVRGLACHNQRTKAVALPEDFSTFIRAFFDTEYLTATQYTTRNALNFVLCANMMLDCSNRISELSRPALSNDDWEAYKKERKDNLCTWGRVELFAFPGADCRVELRARITFCGLKNTGQKGNKTKVIPIRLLPLYMAAEDTLRWLLILGLIDGVFEGVSSWADLEAVQPSRHGTSIPIKKSMLATPVSFPLCFRDRGSSYKLSSQIFRQPLYKPTDPSLCLLETEVMRSQHFVKQLKVLSRHCGLQSPMLPGVLRRGSAYLLGLMTSHEERCARMGHDDKDTTYWGAYRNQTSTVDFQALRHNLDAVDVSQMSSIFLAKSESAPTRVSEQGIIEISQDAELIKLLQRECEVIDQGVREFGSLATARAQGSSTASEYAAIRRQYQERERALLSKKFEEEYRQHFDNPDDATQITTPVEPKDQSAHFDNMLDAEDAEFALIDPVLLQDIDAVAEDLGNMLADFDSQSDDTQMDGANSDLGTETDATSLHSAGSISRNNFGLRVVAKNSVFEGLSDLIYNQPEGLSAARFADVCVEKFNHLHAADKYYPDQEPTPGTLSCRFCGVCLIGMDHNEHIRPCGLNAMAKYILEALDRNQESHPPARKCGMVGLDGVRHCAAKYKPKRDVNSGAHFVDHCYKRHRDASTGQYVCNDDATAFSSWDDFRIHRITQHAASTTVIPVDQKTGNPRAEILVFWCKICQRAFSRTEEDEDHHFVHHLDDVRLALDKHGFSGILVSARWFHPSFCIFCLYDGDAGLSTQFADFYTVSAFKKHLEKHLRDLVDDASIVCPASTDTANGIRAVCHRTEPMSKDALVAHLINDHKLAINRDNTYFKAMRKRARPVLGEKNINEAVHCVNASTRTISEEAKSVD</sequence>
<feature type="domain" description="C2H2-type" evidence="3">
    <location>
        <begin position="847"/>
        <end position="869"/>
    </location>
</feature>